<feature type="compositionally biased region" description="Polar residues" evidence="6">
    <location>
        <begin position="120"/>
        <end position="134"/>
    </location>
</feature>
<dbReference type="PANTHER" id="PTHR30349">
    <property type="entry name" value="PHAGE INTEGRASE-RELATED"/>
    <property type="match status" value="1"/>
</dbReference>
<evidence type="ECO:0000313" key="9">
    <source>
        <dbReference type="EMBL" id="OAI24230.1"/>
    </source>
</evidence>
<dbReference type="PROSITE" id="PS51900">
    <property type="entry name" value="CB"/>
    <property type="match status" value="1"/>
</dbReference>
<keyword evidence="4" id="KW-0233">DNA recombination</keyword>
<keyword evidence="1" id="KW-0159">Chromosome partition</keyword>
<evidence type="ECO:0000259" key="8">
    <source>
        <dbReference type="PROSITE" id="PS51900"/>
    </source>
</evidence>
<accession>A0AA91DAR9</accession>
<reference evidence="9 10" key="1">
    <citation type="submission" date="2016-03" db="EMBL/GenBank/DDBJ databases">
        <authorList>
            <person name="Heylen K."/>
            <person name="De Vos P."/>
            <person name="Vekeman B."/>
        </authorList>
    </citation>
    <scope>NUCLEOTIDE SEQUENCE [LARGE SCALE GENOMIC DNA]</scope>
    <source>
        <strain evidence="9 10">R-49807</strain>
    </source>
</reference>
<evidence type="ECO:0000256" key="1">
    <source>
        <dbReference type="ARBA" id="ARBA00022829"/>
    </source>
</evidence>
<dbReference type="RefSeq" id="WP_064023788.1">
    <property type="nucleotide sequence ID" value="NZ_LUUL01000093.1"/>
</dbReference>
<dbReference type="Proteomes" id="UP000077734">
    <property type="component" value="Unassembled WGS sequence"/>
</dbReference>
<comment type="caution">
    <text evidence="9">The sequence shown here is derived from an EMBL/GenBank/DDBJ whole genome shotgun (WGS) entry which is preliminary data.</text>
</comment>
<evidence type="ECO:0000256" key="4">
    <source>
        <dbReference type="ARBA" id="ARBA00023172"/>
    </source>
</evidence>
<protein>
    <submittedName>
        <fullName evidence="9">Integrase</fullName>
    </submittedName>
</protein>
<feature type="domain" description="Tyr recombinase" evidence="7">
    <location>
        <begin position="125"/>
        <end position="322"/>
    </location>
</feature>
<evidence type="ECO:0000259" key="7">
    <source>
        <dbReference type="PROSITE" id="PS51898"/>
    </source>
</evidence>
<feature type="region of interest" description="Disordered" evidence="6">
    <location>
        <begin position="113"/>
        <end position="134"/>
    </location>
</feature>
<evidence type="ECO:0000256" key="2">
    <source>
        <dbReference type="ARBA" id="ARBA00022908"/>
    </source>
</evidence>
<dbReference type="PANTHER" id="PTHR30349:SF81">
    <property type="entry name" value="TYROSINE RECOMBINASE XERC"/>
    <property type="match status" value="1"/>
</dbReference>
<dbReference type="GO" id="GO:0015074">
    <property type="term" value="P:DNA integration"/>
    <property type="evidence" value="ECO:0007669"/>
    <property type="project" value="UniProtKB-KW"/>
</dbReference>
<dbReference type="InterPro" id="IPR011010">
    <property type="entry name" value="DNA_brk_join_enz"/>
</dbReference>
<dbReference type="PROSITE" id="PS51898">
    <property type="entry name" value="TYR_RECOMBINASE"/>
    <property type="match status" value="1"/>
</dbReference>
<name>A0AA91DAR9_9GAMM</name>
<feature type="domain" description="Core-binding (CB)" evidence="8">
    <location>
        <begin position="25"/>
        <end position="102"/>
    </location>
</feature>
<dbReference type="Pfam" id="PF02899">
    <property type="entry name" value="Phage_int_SAM_1"/>
    <property type="match status" value="1"/>
</dbReference>
<dbReference type="SUPFAM" id="SSF56349">
    <property type="entry name" value="DNA breaking-rejoining enzymes"/>
    <property type="match status" value="1"/>
</dbReference>
<dbReference type="InterPro" id="IPR050090">
    <property type="entry name" value="Tyrosine_recombinase_XerCD"/>
</dbReference>
<organism evidence="9 10">
    <name type="scientific">Methylomonas koyamae</name>
    <dbReference type="NCBI Taxonomy" id="702114"/>
    <lineage>
        <taxon>Bacteria</taxon>
        <taxon>Pseudomonadati</taxon>
        <taxon>Pseudomonadota</taxon>
        <taxon>Gammaproteobacteria</taxon>
        <taxon>Methylococcales</taxon>
        <taxon>Methylococcaceae</taxon>
        <taxon>Methylomonas</taxon>
    </lineage>
</organism>
<keyword evidence="3 5" id="KW-0238">DNA-binding</keyword>
<dbReference type="Gene3D" id="1.10.150.130">
    <property type="match status" value="1"/>
</dbReference>
<dbReference type="InterPro" id="IPR004107">
    <property type="entry name" value="Integrase_SAM-like_N"/>
</dbReference>
<dbReference type="GO" id="GO:0007059">
    <property type="term" value="P:chromosome segregation"/>
    <property type="evidence" value="ECO:0007669"/>
    <property type="project" value="UniProtKB-KW"/>
</dbReference>
<sequence length="322" mass="36673">MADLLIKQPERALTAKQFQQLAEVPPELEWFANISSEKTRKAYQNDIRAFSQFVGIQHPAEFRIVTRSHVIAWRKALEANAFSDASIRRKLSALSSLFEYLCEHNAVTHNPVKGVKRPAANNNEGKTPALSNDQARQLLEKPPEDTLKGRRDRAVLATLLYHGLRRQELCNLRVKDYQRRSGVMMFHVHGKRKKERFVPVEAKTQRLIAEYLDIAGHGGELECALFRPVKNNATGILDKPLNPRSVYRDVVMFYAKKIGITLDTHGFCVHSLRATAATNALDHKADIAKVQEWLGHANVSTTRLYDKRHSRPEDSPSFKVEY</sequence>
<gene>
    <name evidence="9" type="ORF">A1356_16250</name>
</gene>
<dbReference type="Gene3D" id="1.10.443.10">
    <property type="entry name" value="Intergrase catalytic core"/>
    <property type="match status" value="1"/>
</dbReference>
<dbReference type="Pfam" id="PF00589">
    <property type="entry name" value="Phage_integrase"/>
    <property type="match status" value="1"/>
</dbReference>
<dbReference type="EMBL" id="LUUL01000093">
    <property type="protein sequence ID" value="OAI24230.1"/>
    <property type="molecule type" value="Genomic_DNA"/>
</dbReference>
<dbReference type="InterPro" id="IPR044068">
    <property type="entry name" value="CB"/>
</dbReference>
<evidence type="ECO:0000256" key="6">
    <source>
        <dbReference type="SAM" id="MobiDB-lite"/>
    </source>
</evidence>
<evidence type="ECO:0000313" key="10">
    <source>
        <dbReference type="Proteomes" id="UP000077734"/>
    </source>
</evidence>
<dbReference type="AlphaFoldDB" id="A0AA91DAR9"/>
<dbReference type="GO" id="GO:0006310">
    <property type="term" value="P:DNA recombination"/>
    <property type="evidence" value="ECO:0007669"/>
    <property type="project" value="UniProtKB-KW"/>
</dbReference>
<keyword evidence="10" id="KW-1185">Reference proteome</keyword>
<dbReference type="InterPro" id="IPR002104">
    <property type="entry name" value="Integrase_catalytic"/>
</dbReference>
<evidence type="ECO:0000256" key="5">
    <source>
        <dbReference type="PROSITE-ProRule" id="PRU01248"/>
    </source>
</evidence>
<dbReference type="InterPro" id="IPR010998">
    <property type="entry name" value="Integrase_recombinase_N"/>
</dbReference>
<proteinExistence type="predicted"/>
<evidence type="ECO:0000256" key="3">
    <source>
        <dbReference type="ARBA" id="ARBA00023125"/>
    </source>
</evidence>
<dbReference type="InterPro" id="IPR013762">
    <property type="entry name" value="Integrase-like_cat_sf"/>
</dbReference>
<keyword evidence="2" id="KW-0229">DNA integration</keyword>
<dbReference type="GO" id="GO:0003677">
    <property type="term" value="F:DNA binding"/>
    <property type="evidence" value="ECO:0007669"/>
    <property type="project" value="UniProtKB-UniRule"/>
</dbReference>